<evidence type="ECO:0000256" key="2">
    <source>
        <dbReference type="ARBA" id="ARBA00022679"/>
    </source>
</evidence>
<dbReference type="InterPro" id="IPR050748">
    <property type="entry name" value="Glycosyltrans_8_dom-fam"/>
</dbReference>
<dbReference type="GO" id="GO:0016757">
    <property type="term" value="F:glycosyltransferase activity"/>
    <property type="evidence" value="ECO:0007669"/>
    <property type="project" value="UniProtKB-KW"/>
</dbReference>
<reference evidence="4" key="1">
    <citation type="submission" date="2020-02" db="EMBL/GenBank/DDBJ databases">
        <title>Antibiotic resistance/susceptibility profiles of lactic acid-producing cocci isolated from the human vagina, and analysis of the genetic basis of atypical resistances.</title>
        <authorList>
            <person name="Sirichoat A."/>
            <person name="Florez A.B."/>
            <person name="Vazquez L."/>
            <person name="Buppasiri P."/>
            <person name="Panya M."/>
            <person name="Lulitanond V."/>
            <person name="Mayo B."/>
        </authorList>
    </citation>
    <scope>NUCLEOTIDE SEQUENCE</scope>
    <source>
        <strain evidence="4">VA08-2AN</strain>
    </source>
</reference>
<keyword evidence="4" id="KW-0378">Hydrolase</keyword>
<dbReference type="PANTHER" id="PTHR13778:SF47">
    <property type="entry name" value="LIPOPOLYSACCHARIDE 1,3-GALACTOSYLTRANSFERASE"/>
    <property type="match status" value="1"/>
</dbReference>
<dbReference type="RefSeq" id="WP_164332103.1">
    <property type="nucleotide sequence ID" value="NZ_JAAJBE010000004.1"/>
</dbReference>
<dbReference type="Pfam" id="PF01501">
    <property type="entry name" value="Glyco_transf_8"/>
    <property type="match status" value="1"/>
</dbReference>
<keyword evidence="3" id="KW-0479">Metal-binding</keyword>
<protein>
    <submittedName>
        <fullName evidence="4">Glycosyl hydrolase family 8</fullName>
    </submittedName>
</protein>
<dbReference type="CDD" id="cd04194">
    <property type="entry name" value="GT8_A4GalT_like"/>
    <property type="match status" value="1"/>
</dbReference>
<gene>
    <name evidence="4" type="ORF">G5S97_02575</name>
</gene>
<name>A0A6G4NA35_STRSL</name>
<evidence type="ECO:0000256" key="3">
    <source>
        <dbReference type="ARBA" id="ARBA00022723"/>
    </source>
</evidence>
<accession>A0A6G4NA35</accession>
<organism evidence="4">
    <name type="scientific">Streptococcus salivarius</name>
    <dbReference type="NCBI Taxonomy" id="1304"/>
    <lineage>
        <taxon>Bacteria</taxon>
        <taxon>Bacillati</taxon>
        <taxon>Bacillota</taxon>
        <taxon>Bacilli</taxon>
        <taxon>Lactobacillales</taxon>
        <taxon>Streptococcaceae</taxon>
        <taxon>Streptococcus</taxon>
    </lineage>
</organism>
<dbReference type="AlphaFoldDB" id="A0A6G4NA35"/>
<dbReference type="InterPro" id="IPR002495">
    <property type="entry name" value="Glyco_trans_8"/>
</dbReference>
<proteinExistence type="predicted"/>
<dbReference type="GO" id="GO:0046872">
    <property type="term" value="F:metal ion binding"/>
    <property type="evidence" value="ECO:0007669"/>
    <property type="project" value="UniProtKB-KW"/>
</dbReference>
<dbReference type="PANTHER" id="PTHR13778">
    <property type="entry name" value="GLYCOSYLTRANSFERASE 8 DOMAIN-CONTAINING PROTEIN"/>
    <property type="match status" value="1"/>
</dbReference>
<dbReference type="SUPFAM" id="SSF53448">
    <property type="entry name" value="Nucleotide-diphospho-sugar transferases"/>
    <property type="match status" value="1"/>
</dbReference>
<evidence type="ECO:0000256" key="1">
    <source>
        <dbReference type="ARBA" id="ARBA00022676"/>
    </source>
</evidence>
<keyword evidence="2" id="KW-0808">Transferase</keyword>
<comment type="caution">
    <text evidence="4">The sequence shown here is derived from an EMBL/GenBank/DDBJ whole genome shotgun (WGS) entry which is preliminary data.</text>
</comment>
<dbReference type="EMBL" id="JAAJBE010000004">
    <property type="protein sequence ID" value="NGG27432.1"/>
    <property type="molecule type" value="Genomic_DNA"/>
</dbReference>
<keyword evidence="1" id="KW-0328">Glycosyltransferase</keyword>
<dbReference type="Gene3D" id="3.90.550.10">
    <property type="entry name" value="Spore Coat Polysaccharide Biosynthesis Protein SpsA, Chain A"/>
    <property type="match status" value="1"/>
</dbReference>
<dbReference type="GO" id="GO:0016787">
    <property type="term" value="F:hydrolase activity"/>
    <property type="evidence" value="ECO:0007669"/>
    <property type="project" value="UniProtKB-KW"/>
</dbReference>
<evidence type="ECO:0000313" key="4">
    <source>
        <dbReference type="EMBL" id="NGG27432.1"/>
    </source>
</evidence>
<sequence length="413" mass="48310">MNNKNTVVLAGDYAYIRQIETVLKSLCYHNRQLKIYLFNQDIPVEWFRATREHVERLGGELLDIKLIGPQFQMNWTNRLGHINHMTFARYFIPDFVHEDKVLYLDSDLIVTGNLDSLFEQELGDNYVGAVRSCFGAGVGFNAGVLLINNRLWKEEHIRQKLVDITEREHANVGEGDQSILNMVFEDRYLNLPDTYNFQIGFDAGAAEGGHRFVFEIPLEPLPLILHYISPDKPWNQFSVVRLREVWWRYCLMEWSQILKTWTNRGFELESNRESTVLTCYTLTNSYLLEQIEYLVQHLPQVHFIIAAYTYMATELLVLSRHPNVTLYQNTYPLLVEYELSKVDFYLDINHYDKLPEIYGYVTQNQLPLLTFENTQAPNQSYQAIFSHENPELMVNAINQLVAKRISEKEESGC</sequence>
<dbReference type="InterPro" id="IPR029044">
    <property type="entry name" value="Nucleotide-diphossugar_trans"/>
</dbReference>